<proteinExistence type="predicted"/>
<sequence length="218" mass="23453">MSNWKTFALLGASILAVTSCSQSAETLQVSNAKHREIEVKEETHYLELSNLAQGYLKQEDRRRVEDFALKFGKDGYGPIVLSAPEGSQQAPRIIASIKSILSQSGVLPDKITVGGYRPAANEAAAPLVMAFKTYEAHVPGCSTVNEHDWTDLSSNTALPSFGCAVNENIAMMIAKPGDLLGQREIGPGDSSRQLTVYEKYRLGESTASSQEADGGSTQ</sequence>
<feature type="signal peptide" evidence="1">
    <location>
        <begin position="1"/>
        <end position="24"/>
    </location>
</feature>
<keyword evidence="1" id="KW-0732">Signal</keyword>
<evidence type="ECO:0000313" key="3">
    <source>
        <dbReference type="Proteomes" id="UP001596492"/>
    </source>
</evidence>
<protein>
    <submittedName>
        <fullName evidence="2">CpaD family pilus assembly protein</fullName>
    </submittedName>
</protein>
<dbReference type="RefSeq" id="WP_382166448.1">
    <property type="nucleotide sequence ID" value="NZ_JBHTBR010000002.1"/>
</dbReference>
<comment type="caution">
    <text evidence="2">The sequence shown here is derived from an EMBL/GenBank/DDBJ whole genome shotgun (WGS) entry which is preliminary data.</text>
</comment>
<evidence type="ECO:0000256" key="1">
    <source>
        <dbReference type="SAM" id="SignalP"/>
    </source>
</evidence>
<organism evidence="2 3">
    <name type="scientific">Hirschia litorea</name>
    <dbReference type="NCBI Taxonomy" id="1199156"/>
    <lineage>
        <taxon>Bacteria</taxon>
        <taxon>Pseudomonadati</taxon>
        <taxon>Pseudomonadota</taxon>
        <taxon>Alphaproteobacteria</taxon>
        <taxon>Hyphomonadales</taxon>
        <taxon>Hyphomonadaceae</taxon>
        <taxon>Hirschia</taxon>
    </lineage>
</organism>
<gene>
    <name evidence="2" type="ORF">ACFQS8_06480</name>
</gene>
<name>A0ABW2IK81_9PROT</name>
<reference evidence="3" key="1">
    <citation type="journal article" date="2019" name="Int. J. Syst. Evol. Microbiol.">
        <title>The Global Catalogue of Microorganisms (GCM) 10K type strain sequencing project: providing services to taxonomists for standard genome sequencing and annotation.</title>
        <authorList>
            <consortium name="The Broad Institute Genomics Platform"/>
            <consortium name="The Broad Institute Genome Sequencing Center for Infectious Disease"/>
            <person name="Wu L."/>
            <person name="Ma J."/>
        </authorList>
    </citation>
    <scope>NUCLEOTIDE SEQUENCE [LARGE SCALE GENOMIC DNA]</scope>
    <source>
        <strain evidence="3">CCUG 51308</strain>
    </source>
</reference>
<dbReference type="Proteomes" id="UP001596492">
    <property type="component" value="Unassembled WGS sequence"/>
</dbReference>
<dbReference type="EMBL" id="JBHTBR010000002">
    <property type="protein sequence ID" value="MFC7291255.1"/>
    <property type="molecule type" value="Genomic_DNA"/>
</dbReference>
<evidence type="ECO:0000313" key="2">
    <source>
        <dbReference type="EMBL" id="MFC7291255.1"/>
    </source>
</evidence>
<accession>A0ABW2IK81</accession>
<keyword evidence="3" id="KW-1185">Reference proteome</keyword>
<dbReference type="Pfam" id="PF09476">
    <property type="entry name" value="Pilus_CpaD"/>
    <property type="match status" value="1"/>
</dbReference>
<feature type="chain" id="PRO_5045575209" evidence="1">
    <location>
        <begin position="25"/>
        <end position="218"/>
    </location>
</feature>
<dbReference type="InterPro" id="IPR019027">
    <property type="entry name" value="Pilus_biogenesis_CpaD-related"/>
</dbReference>
<dbReference type="PROSITE" id="PS51257">
    <property type="entry name" value="PROKAR_LIPOPROTEIN"/>
    <property type="match status" value="1"/>
</dbReference>